<dbReference type="HOGENOM" id="CLU_065341_2_2_10"/>
<keyword evidence="5 6" id="KW-0949">S-adenosyl-L-methionine</keyword>
<reference evidence="8" key="1">
    <citation type="submission" date="2012-06" db="EMBL/GenBank/DDBJ databases">
        <title>The complete genome of Flexibacter litoralis DSM 6794.</title>
        <authorList>
            <person name="Lucas S."/>
            <person name="Copeland A."/>
            <person name="Lapidus A."/>
            <person name="Glavina del Rio T."/>
            <person name="Dalin E."/>
            <person name="Tice H."/>
            <person name="Bruce D."/>
            <person name="Goodwin L."/>
            <person name="Pitluck S."/>
            <person name="Peters L."/>
            <person name="Ovchinnikova G."/>
            <person name="Lu M."/>
            <person name="Kyrpides N."/>
            <person name="Mavromatis K."/>
            <person name="Ivanova N."/>
            <person name="Brettin T."/>
            <person name="Detter J.C."/>
            <person name="Han C."/>
            <person name="Larimer F."/>
            <person name="Land M."/>
            <person name="Hauser L."/>
            <person name="Markowitz V."/>
            <person name="Cheng J.-F."/>
            <person name="Hugenholtz P."/>
            <person name="Woyke T."/>
            <person name="Wu D."/>
            <person name="Spring S."/>
            <person name="Lang E."/>
            <person name="Kopitz M."/>
            <person name="Brambilla E."/>
            <person name="Klenk H.-P."/>
            <person name="Eisen J.A."/>
        </authorList>
    </citation>
    <scope>NUCLEOTIDE SEQUENCE [LARGE SCALE GENOMIC DNA]</scope>
    <source>
        <strain evidence="8">ATCC 23117 / DSM 6794 / NBRC 15988 / NCIMB 1366 / Sio-4</strain>
    </source>
</reference>
<keyword evidence="8" id="KW-1185">Reference proteome</keyword>
<keyword evidence="2 6" id="KW-0698">rRNA processing</keyword>
<protein>
    <recommendedName>
        <fullName evidence="6">Ribosomal RNA small subunit methyltransferase G</fullName>
        <ecNumber evidence="6">2.1.1.-</ecNumber>
    </recommendedName>
    <alternativeName>
        <fullName evidence="6">16S rRNA 7-methylguanosine methyltransferase</fullName>
        <shortName evidence="6">16S rRNA m7G methyltransferase</shortName>
    </alternativeName>
</protein>
<evidence type="ECO:0000256" key="1">
    <source>
        <dbReference type="ARBA" id="ARBA00022490"/>
    </source>
</evidence>
<dbReference type="Pfam" id="PF02527">
    <property type="entry name" value="GidB"/>
    <property type="match status" value="1"/>
</dbReference>
<feature type="binding site" evidence="6">
    <location>
        <position position="136"/>
    </location>
    <ligand>
        <name>S-adenosyl-L-methionine</name>
        <dbReference type="ChEBI" id="CHEBI:59789"/>
    </ligand>
</feature>
<feature type="binding site" evidence="6">
    <location>
        <position position="71"/>
    </location>
    <ligand>
        <name>S-adenosyl-L-methionine</name>
        <dbReference type="ChEBI" id="CHEBI:59789"/>
    </ligand>
</feature>
<dbReference type="OrthoDB" id="9808773at2"/>
<gene>
    <name evidence="6" type="primary">rsmG</name>
    <name evidence="7" type="ordered locus">Fleli_1025</name>
</gene>
<organism evidence="7 8">
    <name type="scientific">Bernardetia litoralis (strain ATCC 23117 / DSM 6794 / NBRC 15988 / NCIMB 1366 / Fx l1 / Sio-4)</name>
    <name type="common">Flexibacter litoralis</name>
    <dbReference type="NCBI Taxonomy" id="880071"/>
    <lineage>
        <taxon>Bacteria</taxon>
        <taxon>Pseudomonadati</taxon>
        <taxon>Bacteroidota</taxon>
        <taxon>Cytophagia</taxon>
        <taxon>Cytophagales</taxon>
        <taxon>Bernardetiaceae</taxon>
        <taxon>Bernardetia</taxon>
    </lineage>
</organism>
<evidence type="ECO:0000256" key="2">
    <source>
        <dbReference type="ARBA" id="ARBA00022552"/>
    </source>
</evidence>
<comment type="subcellular location">
    <subcellularLocation>
        <location evidence="6">Cytoplasm</location>
    </subcellularLocation>
</comment>
<accession>I4AHN6</accession>
<feature type="binding site" evidence="6">
    <location>
        <begin position="122"/>
        <end position="123"/>
    </location>
    <ligand>
        <name>S-adenosyl-L-methionine</name>
        <dbReference type="ChEBI" id="CHEBI:59789"/>
    </ligand>
</feature>
<keyword evidence="1 6" id="KW-0963">Cytoplasm</keyword>
<comment type="function">
    <text evidence="6">Specifically methylates the N7 position of a guanine in 16S rRNA.</text>
</comment>
<dbReference type="GO" id="GO:0070043">
    <property type="term" value="F:rRNA (guanine-N7-)-methyltransferase activity"/>
    <property type="evidence" value="ECO:0007669"/>
    <property type="project" value="UniProtKB-UniRule"/>
</dbReference>
<dbReference type="PATRIC" id="fig|880071.3.peg.1003"/>
<name>I4AHN6_BERLS</name>
<dbReference type="PANTHER" id="PTHR31760">
    <property type="entry name" value="S-ADENOSYL-L-METHIONINE-DEPENDENT METHYLTRANSFERASES SUPERFAMILY PROTEIN"/>
    <property type="match status" value="1"/>
</dbReference>
<evidence type="ECO:0000313" key="8">
    <source>
        <dbReference type="Proteomes" id="UP000006054"/>
    </source>
</evidence>
<keyword evidence="3 6" id="KW-0489">Methyltransferase</keyword>
<dbReference type="KEGG" id="fli:Fleli_1025"/>
<dbReference type="EMBL" id="CP003345">
    <property type="protein sequence ID" value="AFM03471.1"/>
    <property type="molecule type" value="Genomic_DNA"/>
</dbReference>
<evidence type="ECO:0000256" key="3">
    <source>
        <dbReference type="ARBA" id="ARBA00022603"/>
    </source>
</evidence>
<dbReference type="eggNOG" id="COG0357">
    <property type="taxonomic scope" value="Bacteria"/>
</dbReference>
<dbReference type="EC" id="2.1.1.-" evidence="6"/>
<dbReference type="SUPFAM" id="SSF53335">
    <property type="entry name" value="S-adenosyl-L-methionine-dependent methyltransferases"/>
    <property type="match status" value="1"/>
</dbReference>
<dbReference type="HAMAP" id="MF_00074">
    <property type="entry name" value="16SrRNA_methyltr_G"/>
    <property type="match status" value="1"/>
</dbReference>
<dbReference type="AlphaFoldDB" id="I4AHN6"/>
<feature type="binding site" evidence="6">
    <location>
        <position position="76"/>
    </location>
    <ligand>
        <name>S-adenosyl-L-methionine</name>
        <dbReference type="ChEBI" id="CHEBI:59789"/>
    </ligand>
</feature>
<dbReference type="PIRSF" id="PIRSF003078">
    <property type="entry name" value="GidB"/>
    <property type="match status" value="1"/>
</dbReference>
<dbReference type="NCBIfam" id="TIGR00138">
    <property type="entry name" value="rsmG_gidB"/>
    <property type="match status" value="1"/>
</dbReference>
<dbReference type="RefSeq" id="WP_014796929.1">
    <property type="nucleotide sequence ID" value="NC_018018.1"/>
</dbReference>
<comment type="caution">
    <text evidence="6">Lacks conserved residue(s) required for the propagation of feature annotation.</text>
</comment>
<dbReference type="Proteomes" id="UP000006054">
    <property type="component" value="Chromosome"/>
</dbReference>
<evidence type="ECO:0000256" key="6">
    <source>
        <dbReference type="HAMAP-Rule" id="MF_00074"/>
    </source>
</evidence>
<sequence>MEIIKHYFPNLTEKQIEQFSALQNLYAEWNDKINVISRKDVENLYERHILHSLSIGKIVEFEPNDNIIDIGTGGGFPGIPLAILFPETQFHLVDSIGKKIKVVTEVAKEIGLDNVVAEQMRVEKAKKNNYDFAVTRAVAQTSKLYHWIKPALRKNKPSLMEEGEFKHGILALKGGDLKEELANFKHFYRLYNLSDMFEEEFFETKKILYIPI</sequence>
<comment type="similarity">
    <text evidence="6">Belongs to the methyltransferase superfamily. RNA methyltransferase RsmG family.</text>
</comment>
<dbReference type="Gene3D" id="3.40.50.150">
    <property type="entry name" value="Vaccinia Virus protein VP39"/>
    <property type="match status" value="1"/>
</dbReference>
<dbReference type="InterPro" id="IPR029063">
    <property type="entry name" value="SAM-dependent_MTases_sf"/>
</dbReference>
<dbReference type="InterPro" id="IPR003682">
    <property type="entry name" value="rRNA_ssu_MeTfrase_G"/>
</dbReference>
<keyword evidence="4 6" id="KW-0808">Transferase</keyword>
<dbReference type="STRING" id="880071.Fleli_1025"/>
<evidence type="ECO:0000256" key="5">
    <source>
        <dbReference type="ARBA" id="ARBA00022691"/>
    </source>
</evidence>
<dbReference type="GO" id="GO:0005829">
    <property type="term" value="C:cytosol"/>
    <property type="evidence" value="ECO:0007669"/>
    <property type="project" value="TreeGrafter"/>
</dbReference>
<proteinExistence type="inferred from homology"/>
<dbReference type="PANTHER" id="PTHR31760:SF0">
    <property type="entry name" value="S-ADENOSYL-L-METHIONINE-DEPENDENT METHYLTRANSFERASES SUPERFAMILY PROTEIN"/>
    <property type="match status" value="1"/>
</dbReference>
<evidence type="ECO:0000256" key="4">
    <source>
        <dbReference type="ARBA" id="ARBA00022679"/>
    </source>
</evidence>
<evidence type="ECO:0000313" key="7">
    <source>
        <dbReference type="EMBL" id="AFM03471.1"/>
    </source>
</evidence>